<evidence type="ECO:0000313" key="2">
    <source>
        <dbReference type="Proteomes" id="UP001589693"/>
    </source>
</evidence>
<gene>
    <name evidence="1" type="ORF">ACFFQA_34315</name>
</gene>
<evidence type="ECO:0000313" key="1">
    <source>
        <dbReference type="EMBL" id="MFB9909041.1"/>
    </source>
</evidence>
<dbReference type="InterPro" id="IPR010310">
    <property type="entry name" value="T7SS_ESAT-6-like"/>
</dbReference>
<accession>A0ABV6A7D5</accession>
<dbReference type="Pfam" id="PF06013">
    <property type="entry name" value="WXG100"/>
    <property type="match status" value="1"/>
</dbReference>
<dbReference type="Gene3D" id="1.10.287.1060">
    <property type="entry name" value="ESAT-6-like"/>
    <property type="match status" value="1"/>
</dbReference>
<dbReference type="Proteomes" id="UP001589693">
    <property type="component" value="Unassembled WGS sequence"/>
</dbReference>
<dbReference type="RefSeq" id="WP_377861361.1">
    <property type="nucleotide sequence ID" value="NZ_JBHLZU010000032.1"/>
</dbReference>
<keyword evidence="2" id="KW-1185">Reference proteome</keyword>
<reference evidence="1 2" key="1">
    <citation type="submission" date="2024-09" db="EMBL/GenBank/DDBJ databases">
        <authorList>
            <person name="Sun Q."/>
            <person name="Mori K."/>
        </authorList>
    </citation>
    <scope>NUCLEOTIDE SEQUENCE [LARGE SCALE GENOMIC DNA]</scope>
    <source>
        <strain evidence="1 2">TBRC 7907</strain>
    </source>
</reference>
<dbReference type="SUPFAM" id="SSF140453">
    <property type="entry name" value="EsxAB dimer-like"/>
    <property type="match status" value="1"/>
</dbReference>
<protein>
    <submittedName>
        <fullName evidence="1">WXG100 family type VII secretion target</fullName>
    </submittedName>
</protein>
<proteinExistence type="predicted"/>
<name>A0ABV6A7D5_9PSEU</name>
<dbReference type="InterPro" id="IPR036689">
    <property type="entry name" value="ESAT-6-like_sf"/>
</dbReference>
<dbReference type="EMBL" id="JBHLZU010000032">
    <property type="protein sequence ID" value="MFB9909041.1"/>
    <property type="molecule type" value="Genomic_DNA"/>
</dbReference>
<organism evidence="1 2">
    <name type="scientific">Allokutzneria oryzae</name>
    <dbReference type="NCBI Taxonomy" id="1378989"/>
    <lineage>
        <taxon>Bacteria</taxon>
        <taxon>Bacillati</taxon>
        <taxon>Actinomycetota</taxon>
        <taxon>Actinomycetes</taxon>
        <taxon>Pseudonocardiales</taxon>
        <taxon>Pseudonocardiaceae</taxon>
        <taxon>Allokutzneria</taxon>
    </lineage>
</organism>
<comment type="caution">
    <text evidence="1">The sequence shown here is derived from an EMBL/GenBank/DDBJ whole genome shotgun (WGS) entry which is preliminary data.</text>
</comment>
<sequence>MSERRLSVNTDQLHSAADGVRQLADDAQSAVSQLTAALAAKEGCWGNDKLGKAFAQDYVPKKNEMSEYLGKLVTAVRGTGEALGKTAKNFADAERAAVDAVPVIPERPGT</sequence>